<dbReference type="InterPro" id="IPR001611">
    <property type="entry name" value="Leu-rich_rpt"/>
</dbReference>
<name>A0A368RT64_SETIT</name>
<dbReference type="InterPro" id="IPR032675">
    <property type="entry name" value="LRR_dom_sf"/>
</dbReference>
<dbReference type="Pfam" id="PF23247">
    <property type="entry name" value="LRR_RPS2"/>
    <property type="match status" value="1"/>
</dbReference>
<accession>A0A368RT64</accession>
<keyword evidence="1" id="KW-0433">Leucine-rich repeat</keyword>
<gene>
    <name evidence="4" type="ORF">SETIT_7G083400v2</name>
</gene>
<dbReference type="EMBL" id="CM003534">
    <property type="protein sequence ID" value="RCV33437.1"/>
    <property type="molecule type" value="Genomic_DNA"/>
</dbReference>
<reference evidence="4" key="1">
    <citation type="journal article" date="2012" name="Nat. Biotechnol.">
        <title>Reference genome sequence of the model plant Setaria.</title>
        <authorList>
            <person name="Bennetzen J.L."/>
            <person name="Schmutz J."/>
            <person name="Wang H."/>
            <person name="Percifield R."/>
            <person name="Hawkins J."/>
            <person name="Pontaroli A.C."/>
            <person name="Estep M."/>
            <person name="Feng L."/>
            <person name="Vaughn J.N."/>
            <person name="Grimwood J."/>
            <person name="Jenkins J."/>
            <person name="Barry K."/>
            <person name="Lindquist E."/>
            <person name="Hellsten U."/>
            <person name="Deshpande S."/>
            <person name="Wang X."/>
            <person name="Wu X."/>
            <person name="Mitros T."/>
            <person name="Triplett J."/>
            <person name="Yang X."/>
            <person name="Ye C.Y."/>
            <person name="Mauro-Herrera M."/>
            <person name="Wang L."/>
            <person name="Li P."/>
            <person name="Sharma M."/>
            <person name="Sharma R."/>
            <person name="Ronald P.C."/>
            <person name="Panaud O."/>
            <person name="Kellogg E.A."/>
            <person name="Brutnell T.P."/>
            <person name="Doust A.N."/>
            <person name="Tuskan G.A."/>
            <person name="Rokhsar D."/>
            <person name="Devos K.M."/>
        </authorList>
    </citation>
    <scope>NUCLEOTIDE SEQUENCE [LARGE SCALE GENOMIC DNA]</scope>
    <source>
        <strain evidence="4">Yugu1</strain>
    </source>
</reference>
<dbReference type="PANTHER" id="PTHR33463">
    <property type="entry name" value="NB-ARC DOMAIN-CONTAINING PROTEIN-RELATED"/>
    <property type="match status" value="1"/>
</dbReference>
<reference evidence="4" key="2">
    <citation type="submission" date="2015-07" db="EMBL/GenBank/DDBJ databases">
        <authorList>
            <person name="Noorani M."/>
        </authorList>
    </citation>
    <scope>NUCLEOTIDE SEQUENCE</scope>
    <source>
        <strain evidence="4">Yugu1</strain>
    </source>
</reference>
<evidence type="ECO:0000256" key="1">
    <source>
        <dbReference type="ARBA" id="ARBA00022614"/>
    </source>
</evidence>
<dbReference type="InterPro" id="IPR050905">
    <property type="entry name" value="Plant_NBS-LRR"/>
</dbReference>
<feature type="domain" description="Disease resistance protein At4g27190-like leucine-rich repeats" evidence="3">
    <location>
        <begin position="909"/>
        <end position="1009"/>
    </location>
</feature>
<dbReference type="EMBL" id="CM003534">
    <property type="protein sequence ID" value="RCV33436.1"/>
    <property type="molecule type" value="Genomic_DNA"/>
</dbReference>
<dbReference type="AlphaFoldDB" id="A0A368RT64"/>
<evidence type="ECO:0000313" key="4">
    <source>
        <dbReference type="EMBL" id="RCV33436.1"/>
    </source>
</evidence>
<dbReference type="InterPro" id="IPR003591">
    <property type="entry name" value="Leu-rich_rpt_typical-subtyp"/>
</dbReference>
<organism evidence="4">
    <name type="scientific">Setaria italica</name>
    <name type="common">Foxtail millet</name>
    <name type="synonym">Panicum italicum</name>
    <dbReference type="NCBI Taxonomy" id="4555"/>
    <lineage>
        <taxon>Eukaryota</taxon>
        <taxon>Viridiplantae</taxon>
        <taxon>Streptophyta</taxon>
        <taxon>Embryophyta</taxon>
        <taxon>Tracheophyta</taxon>
        <taxon>Spermatophyta</taxon>
        <taxon>Magnoliopsida</taxon>
        <taxon>Liliopsida</taxon>
        <taxon>Poales</taxon>
        <taxon>Poaceae</taxon>
        <taxon>PACMAD clade</taxon>
        <taxon>Panicoideae</taxon>
        <taxon>Panicodae</taxon>
        <taxon>Paniceae</taxon>
        <taxon>Cenchrinae</taxon>
        <taxon>Setaria</taxon>
    </lineage>
</organism>
<proteinExistence type="predicted"/>
<sequence length="1066" mass="122830">MAEPFSFEMPLNEWRHYLQDINFWLKGFLKSPAYRDLELKLDRYALVHWNVGVGPAACFTRAISSIVREVMIKKRGPFDHVIEVDMKQALVLGTRLSINDKLAIKVAEQLGLLDQEYDRLKAEGDELWYYTYGQQDATDSLREKLQSTVFQILKKLLEKKYLLVINNLNEPIKPIKLSAFTEDLLYLPPPGLEDSFWIVSGTSKDVYDRSKPDYDCIVDSFSGDDILMLTLYSLHQTAKYILGVTGHKDEQYWHHVAVRCFHYILMLLIPHCSYAHRDGDQQSSDALADITSDEQLIRQWAIQGLITGVLERTTEVTAADCQGKYNNIYQVGNVILEAFREYSLLQLPFSPATKVDEATKSAAHFLACYNLVAECHTTEEVFFCEGNHPGLERMRWISHLGDQGWHVSREWLRQGASGPTTLIIRHCPQQSRLFMKLQSNHFLAKLSCLHVLDLSYTPLESLPPSICCLQKLQLLSLRGCYNLRSPFSFPDTEITLRENNNNKKLSSLYYFDLSYSNISNFQGDFFHNMPNLKELLLVKCSNLEEMPPSIVALSSLTTLELTRTQIKSFPREMFEEMKKLQSLKLTENKKLLFVPGLVSKLCGLINIHIEGCEPMTEVEVTLERHPTLRSFTFIGAPHMRRLSLRGCTMLEHVDIKEVDALEELDLSATAIRELPEDIPNLPQLRRLLLMGVPFLKRFPWHKLQRLPGVFCLDQCSDKTGNHSNPQDAQVCVSDSRFFYSFDSSTRDLVRGGSLLKSFYVRVTSCKATTREIHDEEDMVKTDRLQVALTAYADVNHHYLTDGVVFMVSMDDVPPFREAERHLEISAVDRYPRGLDYLLRVTKSISMSDDTHISCLGDHLGYLDSELEECKLQRCHQMQEVFSDYVRTVRHAFVSHLKSLTRFNRGDSPGFDTLKHLHLEYCPRLEAVISSPSALPSLVTLDIRFCYNLKAIFYDDGINDPCNYYELPRLRRIRLQELPLLEKLHVDNPILTAPAWEELHVRGCWSLRRLPRLDQKPDKAVKVSGERAWWTKLWWDDVPSHRGSYEARLPPASASIRERVVIRTYLR</sequence>
<dbReference type="KEGG" id="sita:101769676"/>
<dbReference type="OrthoDB" id="668085at2759"/>
<dbReference type="PANTHER" id="PTHR33463:SF28">
    <property type="entry name" value="VTA1_CALLOSE SYNTHASE N-TERMINAL DOMAIN-CONTAINING PROTEIN"/>
    <property type="match status" value="1"/>
</dbReference>
<evidence type="ECO:0000259" key="3">
    <source>
        <dbReference type="Pfam" id="PF23247"/>
    </source>
</evidence>
<dbReference type="Gene3D" id="3.80.10.10">
    <property type="entry name" value="Ribonuclease Inhibitor"/>
    <property type="match status" value="3"/>
</dbReference>
<dbReference type="SUPFAM" id="SSF52058">
    <property type="entry name" value="L domain-like"/>
    <property type="match status" value="2"/>
</dbReference>
<evidence type="ECO:0000256" key="2">
    <source>
        <dbReference type="ARBA" id="ARBA00022737"/>
    </source>
</evidence>
<protein>
    <recommendedName>
        <fullName evidence="3">Disease resistance protein At4g27190-like leucine-rich repeats domain-containing protein</fullName>
    </recommendedName>
</protein>
<dbReference type="InterPro" id="IPR057135">
    <property type="entry name" value="At4g27190-like_LRR"/>
</dbReference>
<dbReference type="SMART" id="SM00369">
    <property type="entry name" value="LRR_TYP"/>
    <property type="match status" value="4"/>
</dbReference>
<dbReference type="Pfam" id="PF13855">
    <property type="entry name" value="LRR_8"/>
    <property type="match status" value="1"/>
</dbReference>
<keyword evidence="2" id="KW-0677">Repeat</keyword>